<name>A0A6J7WXS7_9CAUD</name>
<accession>A0A6J7WXS7</accession>
<dbReference type="EMBL" id="LR798303">
    <property type="protein sequence ID" value="CAB5222617.1"/>
    <property type="molecule type" value="Genomic_DNA"/>
</dbReference>
<organism evidence="1">
    <name type="scientific">uncultured Caudovirales phage</name>
    <dbReference type="NCBI Taxonomy" id="2100421"/>
    <lineage>
        <taxon>Viruses</taxon>
        <taxon>Duplodnaviria</taxon>
        <taxon>Heunggongvirae</taxon>
        <taxon>Uroviricota</taxon>
        <taxon>Caudoviricetes</taxon>
        <taxon>Peduoviridae</taxon>
        <taxon>Maltschvirus</taxon>
        <taxon>Maltschvirus maltsch</taxon>
    </lineage>
</organism>
<evidence type="ECO:0000313" key="1">
    <source>
        <dbReference type="EMBL" id="CAB5222617.1"/>
    </source>
</evidence>
<gene>
    <name evidence="1" type="ORF">UFOVP368_20</name>
</gene>
<proteinExistence type="predicted"/>
<protein>
    <submittedName>
        <fullName evidence="1">Uncharacterized protein</fullName>
    </submittedName>
</protein>
<reference evidence="1" key="1">
    <citation type="submission" date="2020-05" db="EMBL/GenBank/DDBJ databases">
        <authorList>
            <person name="Chiriac C."/>
            <person name="Salcher M."/>
            <person name="Ghai R."/>
            <person name="Kavagutti S V."/>
        </authorList>
    </citation>
    <scope>NUCLEOTIDE SEQUENCE</scope>
</reference>
<sequence length="136" mass="14039">MTGILAAIASGGGASTGTVAIGDLTVSIVDTISPVTAYYTLDPSGSILEAQLRSLTWIAPQVGMDQFQARVSNVTGATLTSGTVNSWLTLTASRSWELEQSVIGSSSSTFLVEIRRTSDSVVVDSANVTLTAQLTP</sequence>